<dbReference type="PANTHER" id="PTHR44591:SF3">
    <property type="entry name" value="RESPONSE REGULATORY DOMAIN-CONTAINING PROTEIN"/>
    <property type="match status" value="1"/>
</dbReference>
<keyword evidence="5" id="KW-1185">Reference proteome</keyword>
<accession>A0A7W8MQW5</accession>
<organism evidence="4 5">
    <name type="scientific">Tunturiibacter empetritectus</name>
    <dbReference type="NCBI Taxonomy" id="3069691"/>
    <lineage>
        <taxon>Bacteria</taxon>
        <taxon>Pseudomonadati</taxon>
        <taxon>Acidobacteriota</taxon>
        <taxon>Terriglobia</taxon>
        <taxon>Terriglobales</taxon>
        <taxon>Acidobacteriaceae</taxon>
        <taxon>Tunturiibacter</taxon>
    </lineage>
</organism>
<dbReference type="InterPro" id="IPR001789">
    <property type="entry name" value="Sig_transdc_resp-reg_receiver"/>
</dbReference>
<dbReference type="EMBL" id="JACHDY010000001">
    <property type="protein sequence ID" value="MBB5315644.1"/>
    <property type="molecule type" value="Genomic_DNA"/>
</dbReference>
<dbReference type="Pfam" id="PF00072">
    <property type="entry name" value="Response_reg"/>
    <property type="match status" value="1"/>
</dbReference>
<name>A0A7W8MQW5_9BACT</name>
<dbReference type="SMART" id="SM00448">
    <property type="entry name" value="REC"/>
    <property type="match status" value="1"/>
</dbReference>
<dbReference type="CDD" id="cd00156">
    <property type="entry name" value="REC"/>
    <property type="match status" value="1"/>
</dbReference>
<feature type="modified residue" description="4-aspartylphosphate" evidence="2">
    <location>
        <position position="72"/>
    </location>
</feature>
<dbReference type="InterPro" id="IPR050595">
    <property type="entry name" value="Bact_response_regulator"/>
</dbReference>
<dbReference type="InterPro" id="IPR011006">
    <property type="entry name" value="CheY-like_superfamily"/>
</dbReference>
<evidence type="ECO:0000259" key="3">
    <source>
        <dbReference type="PROSITE" id="PS50110"/>
    </source>
</evidence>
<dbReference type="Gene3D" id="3.40.50.2300">
    <property type="match status" value="1"/>
</dbReference>
<comment type="caution">
    <text evidence="4">The sequence shown here is derived from an EMBL/GenBank/DDBJ whole genome shotgun (WGS) entry which is preliminary data.</text>
</comment>
<dbReference type="GO" id="GO:0000160">
    <property type="term" value="P:phosphorelay signal transduction system"/>
    <property type="evidence" value="ECO:0007669"/>
    <property type="project" value="InterPro"/>
</dbReference>
<evidence type="ECO:0000256" key="1">
    <source>
        <dbReference type="ARBA" id="ARBA00022553"/>
    </source>
</evidence>
<feature type="domain" description="Response regulatory" evidence="3">
    <location>
        <begin position="19"/>
        <end position="134"/>
    </location>
</feature>
<protein>
    <submittedName>
        <fullName evidence="4">DNA-binding NtrC family response regulator</fullName>
    </submittedName>
</protein>
<gene>
    <name evidence="4" type="ORF">HDF09_000294</name>
</gene>
<dbReference type="Proteomes" id="UP000568106">
    <property type="component" value="Unassembled WGS sequence"/>
</dbReference>
<proteinExistence type="predicted"/>
<evidence type="ECO:0000313" key="5">
    <source>
        <dbReference type="Proteomes" id="UP000568106"/>
    </source>
</evidence>
<evidence type="ECO:0000313" key="4">
    <source>
        <dbReference type="EMBL" id="MBB5315644.1"/>
    </source>
</evidence>
<dbReference type="PANTHER" id="PTHR44591">
    <property type="entry name" value="STRESS RESPONSE REGULATOR PROTEIN 1"/>
    <property type="match status" value="1"/>
</dbReference>
<reference evidence="4" key="1">
    <citation type="submission" date="2020-08" db="EMBL/GenBank/DDBJ databases">
        <title>Genomic Encyclopedia of Type Strains, Phase IV (KMG-V): Genome sequencing to study the core and pangenomes of soil and plant-associated prokaryotes.</title>
        <authorList>
            <person name="Whitman W."/>
        </authorList>
    </citation>
    <scope>NUCLEOTIDE SEQUENCE [LARGE SCALE GENOMIC DNA]</scope>
    <source>
        <strain evidence="4">M8UP27</strain>
    </source>
</reference>
<keyword evidence="1 2" id="KW-0597">Phosphoprotein</keyword>
<evidence type="ECO:0000256" key="2">
    <source>
        <dbReference type="PROSITE-ProRule" id="PRU00169"/>
    </source>
</evidence>
<dbReference type="SUPFAM" id="SSF52172">
    <property type="entry name" value="CheY-like"/>
    <property type="match status" value="1"/>
</dbReference>
<dbReference type="AlphaFoldDB" id="A0A7W8MQW5"/>
<keyword evidence="4" id="KW-0238">DNA-binding</keyword>
<dbReference type="PROSITE" id="PS50110">
    <property type="entry name" value="RESPONSE_REGULATORY"/>
    <property type="match status" value="1"/>
</dbReference>
<dbReference type="GO" id="GO:0003677">
    <property type="term" value="F:DNA binding"/>
    <property type="evidence" value="ECO:0007669"/>
    <property type="project" value="UniProtKB-KW"/>
</dbReference>
<sequence>MNLLVNSPLEQTISRMPATLLLIDDNAVQAATRQTILKRAGYFVIAALNPSRALEQIQRGEFPAEIGLVITDHLMPGMTGADFVRALRKTNPAVPVLVISGLQEAEEEYEELNVTFRMKPLLPDHLLATVHGLVRDGRRDSGVMPQ</sequence>